<dbReference type="EMBL" id="FNOY01000002">
    <property type="protein sequence ID" value="SDX49615.1"/>
    <property type="molecule type" value="Genomic_DNA"/>
</dbReference>
<reference evidence="1 2" key="1">
    <citation type="submission" date="2016-10" db="EMBL/GenBank/DDBJ databases">
        <authorList>
            <person name="de Groot N.N."/>
        </authorList>
    </citation>
    <scope>NUCLEOTIDE SEQUENCE [LARGE SCALE GENOMIC DNA]</scope>
    <source>
        <strain evidence="1 2">Nm1</strain>
    </source>
</reference>
<proteinExistence type="predicted"/>
<keyword evidence="2" id="KW-1185">Reference proteome</keyword>
<evidence type="ECO:0000313" key="1">
    <source>
        <dbReference type="EMBL" id="SDX49615.1"/>
    </source>
</evidence>
<dbReference type="RefSeq" id="WP_090411150.1">
    <property type="nucleotide sequence ID" value="NZ_FNOY01000002.1"/>
</dbReference>
<accession>A0A1H3C6B8</accession>
<dbReference type="AlphaFoldDB" id="A0A1H3C6B8"/>
<sequence>MPTLNWIGKQTVVKHHKEVPFRLLEPVSNLSCGPEDTGNLIDWSLTPGRYVSVAPKEEEGEDFDFEELGI</sequence>
<gene>
    <name evidence="1" type="ORF">SAMN05421881_100279</name>
</gene>
<organism evidence="1 2">
    <name type="scientific">Nitrosomonas halophila</name>
    <dbReference type="NCBI Taxonomy" id="44576"/>
    <lineage>
        <taxon>Bacteria</taxon>
        <taxon>Pseudomonadati</taxon>
        <taxon>Pseudomonadota</taxon>
        <taxon>Betaproteobacteria</taxon>
        <taxon>Nitrosomonadales</taxon>
        <taxon>Nitrosomonadaceae</taxon>
        <taxon>Nitrosomonas</taxon>
    </lineage>
</organism>
<protein>
    <submittedName>
        <fullName evidence="1">Uncharacterized protein</fullName>
    </submittedName>
</protein>
<dbReference type="OrthoDB" id="9816288at2"/>
<dbReference type="STRING" id="44576.SAMN05421881_100279"/>
<evidence type="ECO:0000313" key="2">
    <source>
        <dbReference type="Proteomes" id="UP000198640"/>
    </source>
</evidence>
<name>A0A1H3C6B8_9PROT</name>
<dbReference type="Proteomes" id="UP000198640">
    <property type="component" value="Unassembled WGS sequence"/>
</dbReference>